<dbReference type="AlphaFoldDB" id="A0A2N3HYE7"/>
<evidence type="ECO:0000256" key="2">
    <source>
        <dbReference type="ARBA" id="ARBA00006275"/>
    </source>
</evidence>
<evidence type="ECO:0000313" key="8">
    <source>
        <dbReference type="EMBL" id="PKQ63089.1"/>
    </source>
</evidence>
<keyword evidence="3" id="KW-0732">Signal</keyword>
<dbReference type="Pfam" id="PF07980">
    <property type="entry name" value="SusD_RagB"/>
    <property type="match status" value="1"/>
</dbReference>
<evidence type="ECO:0000256" key="4">
    <source>
        <dbReference type="ARBA" id="ARBA00023136"/>
    </source>
</evidence>
<comment type="caution">
    <text evidence="8">The sequence shown here is derived from an EMBL/GenBank/DDBJ whole genome shotgun (WGS) entry which is preliminary data.</text>
</comment>
<dbReference type="GO" id="GO:0009279">
    <property type="term" value="C:cell outer membrane"/>
    <property type="evidence" value="ECO:0007669"/>
    <property type="project" value="UniProtKB-SubCell"/>
</dbReference>
<organism evidence="8 9">
    <name type="scientific">Labilibaculum filiforme</name>
    <dbReference type="NCBI Taxonomy" id="1940526"/>
    <lineage>
        <taxon>Bacteria</taxon>
        <taxon>Pseudomonadati</taxon>
        <taxon>Bacteroidota</taxon>
        <taxon>Bacteroidia</taxon>
        <taxon>Marinilabiliales</taxon>
        <taxon>Marinifilaceae</taxon>
        <taxon>Labilibaculum</taxon>
    </lineage>
</organism>
<dbReference type="SUPFAM" id="SSF48452">
    <property type="entry name" value="TPR-like"/>
    <property type="match status" value="1"/>
</dbReference>
<comment type="subcellular location">
    <subcellularLocation>
        <location evidence="1">Cell outer membrane</location>
    </subcellularLocation>
</comment>
<dbReference type="InterPro" id="IPR011990">
    <property type="entry name" value="TPR-like_helical_dom_sf"/>
</dbReference>
<feature type="domain" description="SusD-like N-terminal" evidence="7">
    <location>
        <begin position="81"/>
        <end position="204"/>
    </location>
</feature>
<reference evidence="8 9" key="1">
    <citation type="journal article" date="2017" name="Front. Microbiol.">
        <title>Labilibaculum manganireducens gen. nov., sp. nov. and Labilibaculum filiforme sp. nov., Novel Bacteroidetes Isolated from Subsurface Sediments of the Baltic Sea.</title>
        <authorList>
            <person name="Vandieken V."/>
            <person name="Marshall I.P."/>
            <person name="Niemann H."/>
            <person name="Engelen B."/>
            <person name="Cypionka H."/>
        </authorList>
    </citation>
    <scope>NUCLEOTIDE SEQUENCE [LARGE SCALE GENOMIC DNA]</scope>
    <source>
        <strain evidence="8 9">59.16B</strain>
    </source>
</reference>
<dbReference type="Pfam" id="PF14322">
    <property type="entry name" value="SusD-like_3"/>
    <property type="match status" value="1"/>
</dbReference>
<evidence type="ECO:0000256" key="1">
    <source>
        <dbReference type="ARBA" id="ARBA00004442"/>
    </source>
</evidence>
<sequence>MDIEPKGKVIPSKVDDYRLLLDDTQGWGGSAVTDVPDTDLWLSDDIDLRDDLIGSYYSEYQPKAYRFEEHIFLQSEEDGKMNTAYSTIYLFNTVIDEVLGTIGDEDEKKKLYAEAKVHRAFAYLKLVNIYAKQYDPATASTDLGLPMQLKPVLEGSLSRGNVQEVYDLILADLNEVYDYLPDTQIELWRPSKASASALLARTYLIMGDFTNALKYSDISLGLYSYLTNYNDLPAHNWYPALLDFGQRYLNKEQLLMKNPLSDYYMMYPSQEFMDLFDQVNDLRYTGKITYEWSNPGTNLYYYYSTNTGSSYGLTVPEMLLIRAECNARKGATGISAAMDDINLIRENRIATAAYAPLSAADATEALEIVKEERRRELAFMGTRYTDIRRYNAYDNANISIVHTVNGENFTLAPGDNRWALPFARKYIEKNPEIEQNPR</sequence>
<gene>
    <name evidence="8" type="ORF">BZG02_09995</name>
</gene>
<evidence type="ECO:0000256" key="5">
    <source>
        <dbReference type="ARBA" id="ARBA00023237"/>
    </source>
</evidence>
<proteinExistence type="inferred from homology"/>
<protein>
    <recommendedName>
        <fullName evidence="10">RagB/SusD family nutrient uptake outer membrane protein</fullName>
    </recommendedName>
</protein>
<keyword evidence="4" id="KW-0472">Membrane</keyword>
<evidence type="ECO:0008006" key="10">
    <source>
        <dbReference type="Google" id="ProtNLM"/>
    </source>
</evidence>
<dbReference type="InterPro" id="IPR012944">
    <property type="entry name" value="SusD_RagB_dom"/>
</dbReference>
<name>A0A2N3HYE7_9BACT</name>
<dbReference type="EMBL" id="MVDD01000006">
    <property type="protein sequence ID" value="PKQ63089.1"/>
    <property type="molecule type" value="Genomic_DNA"/>
</dbReference>
<evidence type="ECO:0000256" key="3">
    <source>
        <dbReference type="ARBA" id="ARBA00022729"/>
    </source>
</evidence>
<dbReference type="Gene3D" id="1.25.40.390">
    <property type="match status" value="1"/>
</dbReference>
<evidence type="ECO:0000259" key="6">
    <source>
        <dbReference type="Pfam" id="PF07980"/>
    </source>
</evidence>
<accession>A0A2N3HYE7</accession>
<dbReference type="InterPro" id="IPR033985">
    <property type="entry name" value="SusD-like_N"/>
</dbReference>
<evidence type="ECO:0000313" key="9">
    <source>
        <dbReference type="Proteomes" id="UP000233535"/>
    </source>
</evidence>
<comment type="similarity">
    <text evidence="2">Belongs to the SusD family.</text>
</comment>
<keyword evidence="5" id="KW-0998">Cell outer membrane</keyword>
<dbReference type="Proteomes" id="UP000233535">
    <property type="component" value="Unassembled WGS sequence"/>
</dbReference>
<feature type="domain" description="RagB/SusD" evidence="6">
    <location>
        <begin position="285"/>
        <end position="437"/>
    </location>
</feature>
<evidence type="ECO:0000259" key="7">
    <source>
        <dbReference type="Pfam" id="PF14322"/>
    </source>
</evidence>
<keyword evidence="9" id="KW-1185">Reference proteome</keyword>